<evidence type="ECO:0000256" key="6">
    <source>
        <dbReference type="ARBA" id="ARBA00023004"/>
    </source>
</evidence>
<organism evidence="9 10">
    <name type="scientific">Candidatus Nealsonbacteria bacterium CG08_land_8_20_14_0_20_38_20</name>
    <dbReference type="NCBI Taxonomy" id="1974705"/>
    <lineage>
        <taxon>Bacteria</taxon>
        <taxon>Candidatus Nealsoniibacteriota</taxon>
    </lineage>
</organism>
<dbReference type="GO" id="GO:0016829">
    <property type="term" value="F:lyase activity"/>
    <property type="evidence" value="ECO:0007669"/>
    <property type="project" value="UniProtKB-KW"/>
</dbReference>
<comment type="caution">
    <text evidence="9">The sequence shown here is derived from an EMBL/GenBank/DDBJ whole genome shotgun (WGS) entry which is preliminary data.</text>
</comment>
<evidence type="ECO:0000256" key="5">
    <source>
        <dbReference type="ARBA" id="ARBA00022833"/>
    </source>
</evidence>
<dbReference type="GO" id="GO:0051539">
    <property type="term" value="F:4 iron, 4 sulfur cluster binding"/>
    <property type="evidence" value="ECO:0007669"/>
    <property type="project" value="UniProtKB-KW"/>
</dbReference>
<dbReference type="GO" id="GO:0046872">
    <property type="term" value="F:metal ion binding"/>
    <property type="evidence" value="ECO:0007669"/>
    <property type="project" value="UniProtKB-KW"/>
</dbReference>
<dbReference type="InterPro" id="IPR002817">
    <property type="entry name" value="ThiC/BzaA/B"/>
</dbReference>
<keyword evidence="4" id="KW-0479">Metal-binding</keyword>
<keyword evidence="6" id="KW-0408">Iron</keyword>
<evidence type="ECO:0000256" key="3">
    <source>
        <dbReference type="ARBA" id="ARBA00022691"/>
    </source>
</evidence>
<dbReference type="Pfam" id="PF01964">
    <property type="entry name" value="ThiC_Rad_SAM"/>
    <property type="match status" value="1"/>
</dbReference>
<evidence type="ECO:0000256" key="1">
    <source>
        <dbReference type="ARBA" id="ARBA00001966"/>
    </source>
</evidence>
<dbReference type="NCBIfam" id="NF009895">
    <property type="entry name" value="PRK13352.1"/>
    <property type="match status" value="1"/>
</dbReference>
<evidence type="ECO:0000313" key="10">
    <source>
        <dbReference type="Proteomes" id="UP000230088"/>
    </source>
</evidence>
<keyword evidence="8" id="KW-0456">Lyase</keyword>
<proteinExistence type="predicted"/>
<dbReference type="InterPro" id="IPR038521">
    <property type="entry name" value="ThiC/Bza_core_dom"/>
</dbReference>
<keyword evidence="5" id="KW-0862">Zinc</keyword>
<evidence type="ECO:0000256" key="4">
    <source>
        <dbReference type="ARBA" id="ARBA00022723"/>
    </source>
</evidence>
<sequence length="370" mass="42105">MDLSLTRNKFSFRNFQVFISSSFKFRNKQSNQVSVPKFFKFRNRESEMKNINEIRREIIKNCRLPLGTVPIYQALIEAGSVAAMDIENYLRVFEKQAKDGIDFATVHAGITKRTFPLLKKRIMKCVSRGGSFMLNWMKEHQRENFLYENFERILEIAREYDVTLSLGDGLRPGCLADATDAAQIQELKILGKLAQKAREMGVQVMIEGPGHIPLNEIEKNVQLEKRYCGNAPFYVLGPLPTDIAAGYDHISGAIGGALAGWKGADFLCYVTPMEHIGLPDVDDVREGVVVTKIAAHIADIAKGNKEAILRDYKMAKSRAKVNWQGMAKYVIDRKKFLELRRKECEKNPQLKKAKYCSMCGPFCVFLSEKW</sequence>
<name>A0A2H0YML3_9BACT</name>
<keyword evidence="7" id="KW-0411">Iron-sulfur</keyword>
<keyword evidence="2" id="KW-0004">4Fe-4S</keyword>
<dbReference type="GO" id="GO:0009228">
    <property type="term" value="P:thiamine biosynthetic process"/>
    <property type="evidence" value="ECO:0007669"/>
    <property type="project" value="InterPro"/>
</dbReference>
<dbReference type="SFLD" id="SFLDG01114">
    <property type="entry name" value="phosphomethylpyrimidine_syntha"/>
    <property type="match status" value="1"/>
</dbReference>
<keyword evidence="3" id="KW-0949">S-adenosyl-L-methionine</keyword>
<dbReference type="GO" id="GO:0005829">
    <property type="term" value="C:cytosol"/>
    <property type="evidence" value="ECO:0007669"/>
    <property type="project" value="TreeGrafter"/>
</dbReference>
<comment type="cofactor">
    <cofactor evidence="1">
        <name>[4Fe-4S] cluster</name>
        <dbReference type="ChEBI" id="CHEBI:49883"/>
    </cofactor>
</comment>
<evidence type="ECO:0000256" key="8">
    <source>
        <dbReference type="ARBA" id="ARBA00023239"/>
    </source>
</evidence>
<dbReference type="SFLD" id="SFLDF00407">
    <property type="entry name" value="phosphomethylpyrimidine_syntha"/>
    <property type="match status" value="1"/>
</dbReference>
<dbReference type="PANTHER" id="PTHR30557:SF1">
    <property type="entry name" value="PHOSPHOMETHYLPYRIMIDINE SYNTHASE, CHLOROPLASTIC"/>
    <property type="match status" value="1"/>
</dbReference>
<evidence type="ECO:0000313" key="9">
    <source>
        <dbReference type="EMBL" id="PIS39745.1"/>
    </source>
</evidence>
<evidence type="ECO:0000256" key="2">
    <source>
        <dbReference type="ARBA" id="ARBA00022485"/>
    </source>
</evidence>
<dbReference type="Proteomes" id="UP000230088">
    <property type="component" value="Unassembled WGS sequence"/>
</dbReference>
<reference evidence="10" key="1">
    <citation type="submission" date="2017-09" db="EMBL/GenBank/DDBJ databases">
        <title>Depth-based differentiation of microbial function through sediment-hosted aquifers and enrichment of novel symbionts in the deep terrestrial subsurface.</title>
        <authorList>
            <person name="Probst A.J."/>
            <person name="Ladd B."/>
            <person name="Jarett J.K."/>
            <person name="Geller-Mcgrath D.E."/>
            <person name="Sieber C.M.K."/>
            <person name="Emerson J.B."/>
            <person name="Anantharaman K."/>
            <person name="Thomas B.C."/>
            <person name="Malmstrom R."/>
            <person name="Stieglmeier M."/>
            <person name="Klingl A."/>
            <person name="Woyke T."/>
            <person name="Ryan C.M."/>
            <person name="Banfield J.F."/>
        </authorList>
    </citation>
    <scope>NUCLEOTIDE SEQUENCE [LARGE SCALE GENOMIC DNA]</scope>
</reference>
<evidence type="ECO:0000256" key="7">
    <source>
        <dbReference type="ARBA" id="ARBA00023014"/>
    </source>
</evidence>
<gene>
    <name evidence="9" type="ORF">COT33_00435</name>
</gene>
<dbReference type="Gene3D" id="3.20.20.540">
    <property type="entry name" value="Radical SAM ThiC family, central domain"/>
    <property type="match status" value="1"/>
</dbReference>
<dbReference type="PANTHER" id="PTHR30557">
    <property type="entry name" value="THIAMINE BIOSYNTHESIS PROTEIN THIC"/>
    <property type="match status" value="1"/>
</dbReference>
<accession>A0A2H0YML3</accession>
<dbReference type="AlphaFoldDB" id="A0A2H0YML3"/>
<protein>
    <submittedName>
        <fullName evidence="9">Phosphomethylpyrimidine synthase ThiC</fullName>
    </submittedName>
</protein>
<dbReference type="SFLD" id="SFLDS00113">
    <property type="entry name" value="Radical_SAM_Phosphomethylpyrim"/>
    <property type="match status" value="1"/>
</dbReference>
<dbReference type="EMBL" id="PEYD01000006">
    <property type="protein sequence ID" value="PIS39745.1"/>
    <property type="molecule type" value="Genomic_DNA"/>
</dbReference>